<organism evidence="2 3">
    <name type="scientific">Hevea brasiliensis</name>
    <name type="common">Para rubber tree</name>
    <name type="synonym">Siphonia brasiliensis</name>
    <dbReference type="NCBI Taxonomy" id="3981"/>
    <lineage>
        <taxon>Eukaryota</taxon>
        <taxon>Viridiplantae</taxon>
        <taxon>Streptophyta</taxon>
        <taxon>Embryophyta</taxon>
        <taxon>Tracheophyta</taxon>
        <taxon>Spermatophyta</taxon>
        <taxon>Magnoliopsida</taxon>
        <taxon>eudicotyledons</taxon>
        <taxon>Gunneridae</taxon>
        <taxon>Pentapetalae</taxon>
        <taxon>rosids</taxon>
        <taxon>fabids</taxon>
        <taxon>Malpighiales</taxon>
        <taxon>Euphorbiaceae</taxon>
        <taxon>Crotonoideae</taxon>
        <taxon>Micrandreae</taxon>
        <taxon>Hevea</taxon>
    </lineage>
</organism>
<dbReference type="AlphaFoldDB" id="A0A6A6KKB8"/>
<name>A0A6A6KKB8_HEVBR</name>
<comment type="caution">
    <text evidence="2">The sequence shown here is derived from an EMBL/GenBank/DDBJ whole genome shotgun (WGS) entry which is preliminary data.</text>
</comment>
<reference evidence="2 3" key="1">
    <citation type="journal article" date="2020" name="Mol. Plant">
        <title>The Chromosome-Based Rubber Tree Genome Provides New Insights into Spurge Genome Evolution and Rubber Biosynthesis.</title>
        <authorList>
            <person name="Liu J."/>
            <person name="Shi C."/>
            <person name="Shi C.C."/>
            <person name="Li W."/>
            <person name="Zhang Q.J."/>
            <person name="Zhang Y."/>
            <person name="Li K."/>
            <person name="Lu H.F."/>
            <person name="Shi C."/>
            <person name="Zhu S.T."/>
            <person name="Xiao Z.Y."/>
            <person name="Nan H."/>
            <person name="Yue Y."/>
            <person name="Zhu X.G."/>
            <person name="Wu Y."/>
            <person name="Hong X.N."/>
            <person name="Fan G.Y."/>
            <person name="Tong Y."/>
            <person name="Zhang D."/>
            <person name="Mao C.L."/>
            <person name="Liu Y.L."/>
            <person name="Hao S.J."/>
            <person name="Liu W.Q."/>
            <person name="Lv M.Q."/>
            <person name="Zhang H.B."/>
            <person name="Liu Y."/>
            <person name="Hu-Tang G.R."/>
            <person name="Wang J.P."/>
            <person name="Wang J.H."/>
            <person name="Sun Y.H."/>
            <person name="Ni S.B."/>
            <person name="Chen W.B."/>
            <person name="Zhang X.C."/>
            <person name="Jiao Y.N."/>
            <person name="Eichler E.E."/>
            <person name="Li G.H."/>
            <person name="Liu X."/>
            <person name="Gao L.Z."/>
        </authorList>
    </citation>
    <scope>NUCLEOTIDE SEQUENCE [LARGE SCALE GENOMIC DNA]</scope>
    <source>
        <strain evidence="3">cv. GT1</strain>
        <tissue evidence="2">Leaf</tissue>
    </source>
</reference>
<gene>
    <name evidence="2" type="ORF">GH714_008337</name>
</gene>
<accession>A0A6A6KKB8</accession>
<feature type="region of interest" description="Disordered" evidence="1">
    <location>
        <begin position="1"/>
        <end position="45"/>
    </location>
</feature>
<sequence length="139" mass="14990">MEEDISTAHLNNQPSGFGQESDSQQKPGKLQALQNPFAHSPPVSASTGLVSHALQVKGEEVEFRSVASTAKDLQFSVEDIEVEPVKTSSNLVNQQNRSVPTLLGKIEEGSLFFSATETPKVNLASYGTSTHILDAKSRH</sequence>
<keyword evidence="3" id="KW-1185">Reference proteome</keyword>
<feature type="compositionally biased region" description="Polar residues" evidence="1">
    <location>
        <begin position="8"/>
        <end position="26"/>
    </location>
</feature>
<evidence type="ECO:0000313" key="2">
    <source>
        <dbReference type="EMBL" id="KAF2288546.1"/>
    </source>
</evidence>
<dbReference type="EMBL" id="JAAGAX010000016">
    <property type="protein sequence ID" value="KAF2288546.1"/>
    <property type="molecule type" value="Genomic_DNA"/>
</dbReference>
<evidence type="ECO:0000256" key="1">
    <source>
        <dbReference type="SAM" id="MobiDB-lite"/>
    </source>
</evidence>
<protein>
    <submittedName>
        <fullName evidence="2">Uncharacterized protein</fullName>
    </submittedName>
</protein>
<proteinExistence type="predicted"/>
<evidence type="ECO:0000313" key="3">
    <source>
        <dbReference type="Proteomes" id="UP000467840"/>
    </source>
</evidence>
<dbReference type="Proteomes" id="UP000467840">
    <property type="component" value="Chromosome 8"/>
</dbReference>